<dbReference type="InterPro" id="IPR001680">
    <property type="entry name" value="WD40_rpt"/>
</dbReference>
<protein>
    <submittedName>
        <fullName evidence="4">Uncharacterized protein</fullName>
    </submittedName>
</protein>
<feature type="domain" description="BEACH" evidence="2">
    <location>
        <begin position="2198"/>
        <end position="2491"/>
    </location>
</feature>
<dbReference type="Pfam" id="PF02138">
    <property type="entry name" value="Beach"/>
    <property type="match status" value="1"/>
</dbReference>
<feature type="compositionally biased region" description="Basic and acidic residues" evidence="1">
    <location>
        <begin position="1212"/>
        <end position="1234"/>
    </location>
</feature>
<reference evidence="4" key="1">
    <citation type="submission" date="2020-06" db="EMBL/GenBank/DDBJ databases">
        <authorList>
            <consortium name="Plant Systems Biology data submission"/>
        </authorList>
    </citation>
    <scope>NUCLEOTIDE SEQUENCE</scope>
    <source>
        <strain evidence="4">D6</strain>
    </source>
</reference>
<dbReference type="InterPro" id="IPR023362">
    <property type="entry name" value="PH-BEACH_dom"/>
</dbReference>
<organism evidence="4 5">
    <name type="scientific">Seminavis robusta</name>
    <dbReference type="NCBI Taxonomy" id="568900"/>
    <lineage>
        <taxon>Eukaryota</taxon>
        <taxon>Sar</taxon>
        <taxon>Stramenopiles</taxon>
        <taxon>Ochrophyta</taxon>
        <taxon>Bacillariophyta</taxon>
        <taxon>Bacillariophyceae</taxon>
        <taxon>Bacillariophycidae</taxon>
        <taxon>Naviculales</taxon>
        <taxon>Naviculaceae</taxon>
        <taxon>Seminavis</taxon>
    </lineage>
</organism>
<dbReference type="Proteomes" id="UP001153069">
    <property type="component" value="Unassembled WGS sequence"/>
</dbReference>
<feature type="region of interest" description="Disordered" evidence="1">
    <location>
        <begin position="1935"/>
        <end position="1980"/>
    </location>
</feature>
<feature type="region of interest" description="Disordered" evidence="1">
    <location>
        <begin position="1206"/>
        <end position="1234"/>
    </location>
</feature>
<name>A0A9N8HR96_9STRA</name>
<dbReference type="PANTHER" id="PTHR13743">
    <property type="entry name" value="BEIGE/BEACH-RELATED"/>
    <property type="match status" value="1"/>
</dbReference>
<feature type="region of interest" description="Disordered" evidence="1">
    <location>
        <begin position="814"/>
        <end position="839"/>
    </location>
</feature>
<dbReference type="SMART" id="SM00320">
    <property type="entry name" value="WD40"/>
    <property type="match status" value="2"/>
</dbReference>
<evidence type="ECO:0000313" key="4">
    <source>
        <dbReference type="EMBL" id="CAB9521905.1"/>
    </source>
</evidence>
<feature type="region of interest" description="Disordered" evidence="1">
    <location>
        <begin position="2073"/>
        <end position="2093"/>
    </location>
</feature>
<dbReference type="InterPro" id="IPR036322">
    <property type="entry name" value="WD40_repeat_dom_sf"/>
</dbReference>
<feature type="compositionally biased region" description="Gly residues" evidence="1">
    <location>
        <begin position="3011"/>
        <end position="3021"/>
    </location>
</feature>
<dbReference type="Gene3D" id="1.10.1540.10">
    <property type="entry name" value="BEACH domain"/>
    <property type="match status" value="1"/>
</dbReference>
<dbReference type="SUPFAM" id="SSF81837">
    <property type="entry name" value="BEACH domain"/>
    <property type="match status" value="1"/>
</dbReference>
<feature type="domain" description="BEACH-type PH" evidence="3">
    <location>
        <begin position="2019"/>
        <end position="2183"/>
    </location>
</feature>
<proteinExistence type="predicted"/>
<dbReference type="SMART" id="SM01026">
    <property type="entry name" value="Beach"/>
    <property type="match status" value="1"/>
</dbReference>
<dbReference type="OrthoDB" id="26681at2759"/>
<dbReference type="Gene3D" id="2.30.29.30">
    <property type="entry name" value="Pleckstrin-homology domain (PH domain)/Phosphotyrosine-binding domain (PTB)"/>
    <property type="match status" value="1"/>
</dbReference>
<dbReference type="PROSITE" id="PS50197">
    <property type="entry name" value="BEACH"/>
    <property type="match status" value="1"/>
</dbReference>
<feature type="compositionally biased region" description="Basic residues" evidence="1">
    <location>
        <begin position="1"/>
        <end position="16"/>
    </location>
</feature>
<dbReference type="EMBL" id="CAICTM010001245">
    <property type="protein sequence ID" value="CAB9521905.1"/>
    <property type="molecule type" value="Genomic_DNA"/>
</dbReference>
<evidence type="ECO:0000259" key="2">
    <source>
        <dbReference type="PROSITE" id="PS50197"/>
    </source>
</evidence>
<evidence type="ECO:0000259" key="3">
    <source>
        <dbReference type="PROSITE" id="PS51783"/>
    </source>
</evidence>
<sequence>MSSKGRSRSRSPRRRRQPETQSTTEVPVPVTTTKPEGPSTTEKLHVEAVKWVLDYKLSAEEKVQYACHMAPPEEGCLDLSTSSKLTLSPALDWSGQLRKCYTLLMWMKPKSATDARDAWRSAQGGSQGEACLYRLEQAQTTQAWLGVEVTMGSWNPVGDHHVEAWVKATTLEGGVNAPKVDATLKLPTETWSLVGMTHVFPYLKRPQWSLSVNGQVIVTGDLPYPSLDHLTGKNAARNMDISFGGFDGMLSSWAIYQEPIPPEAVALVAEAGPSISNSQQPGFVIPRVPPIANASKGYSLDGRSKVGCCLLVHPLSQALQPLVDAHVVGWGFHKGPTKRERIGVTGSTRFTWNLTKAPGRTKDVPRVGLIQPAPPVRNPFWTMTVQNGDVVLGRHEVVGTGNDMDESLANTAVKRFDPGLCPSLRLALVDQGLHRWILPFFVAFPVTMIVDDSLQAQLQRHSLRHLWGLLHEVPMEGIQGLPKYFEYAKRCGGTEETNDDTSQDQVCLAAMLLHVLAEWIAEGGSRVHELLLQEGVFHMLSVCLRWTLLRAEAWDVYKSGSMDMLVQRCLKTSKEEDVWMQQIQQGSRRHRPKCIPPSVANAVVHLLECCFFGSSSLCGAMSDIKDPWSIQWLQLRLTGDLALSALFGFALDFDLWGGVHYESAAKIWKVVAKAYGGCHLEAGTVVRSQISVQFLLDNIRLSLDEELQKPHAQQSRNSTSLADGIPHSAAPQLKHSSLQEAAIHLANLLKAMLLSSLSNQRSISQAENDISACVGALSSCALGTVGCHVILHALIGVLEWSEVLPPCVNPDDNKRYSGSSNPASTAMQRNQQIGQLEEEEVEDAKRKLASRLVRNLLQAQFHDVVAPMLLSRTVFAGDRRVAAPEPPVYTMDDSTRTGDNEQPILSWQNHWRWVLLIFSWCASMAGPEGIIAAKSSGSLILASGLAGALDGILQTMEPNFVTTLFLPTIASSGADEDAYTDLLTARLQIMMPLLPGMVVSLLDHPSDASPDTPIPVYNMQVLSELLTAVGASFSRIFGQWGISVTPSKSRMGSYRKQASTIVVNQIIQSAKTFAPPLVIVIMLIENHLRARGEPESESGVVKLLQPDPVPVERPDDADEYVEVSRIVRQLSSSALMNTYSQDEADQDTNNPQKDVLTSRLESCQRSVLSTLADLISVSMKLGGGEASTSLWRAILTTLKESVAYAANAPSKSDAEGDKESSSEPPTREEAAVERKAHAESLSQSILSRVAAAVLIKCLRRQSQWELWSGNLASAVSKMCTMIEEKNLFNRLLGPASDKYEEGSYSSDQIALLGALISVLAYGRDVTGWCQIVLPIALDPVAPDSELSLDMAASGETSEDGTPRKKEKRNSVTDVFRNLTPSRSKTKNRSGGAAKLMLQVLQPSLRIVVGSVGNITTQTRVLAPQSASSNEDNVQPTGAQECLLLKYTLEELESTLTAAIVGLSFANARDQCMNSLAALRRAVLRHQHRQDELGVSLCYKMLGSVAEEMRVRYVGERRKRETALFDAYEENDAVKQKAEDAAESSQAVENLMLGGDLLGGSYQGLAQSVESDAKPEKVKQKKEGGNDVQEMNFDLVDGGPDTGSERGNDDFVMFPDNHNGGGGGASSDPKDTGGKLGWAQYDGFATALENCSIISKSIHESEAETEAESDSASVSTNADKVISTLAPFLDAFDEAVALEAAESELVELFDTNVRHETAGETTVVAIAPQISIAGAETAADAMTSFIEFAALEKSRLTEIYGSFLPGHRYSRLSFTHRICWARYIELSECDHDFSMEKFWERGINDGNRDVRSRLITMPCVPQFKRYIPRYLDHAPEGSESTEITEFESSVAMNEESERPMRNSLLPKDMFSGRKSTKNRRKTEFFSITGIHDDDEEEEEDLDLELDVFTKTLSAATGGHIVDITKKAVVEDTNELTLGGASDDNDDDTLIAEPEQGKGNRKKRNQEIHDQSIRDTESERPMRTVSMDAKAGAAHYNITSSAFAGPPDNSSSSLSIMHSAAAALIEQYLDNCLHVKAEGSRKCTMLLTSMHLILEYDMESEGHFEGEVLAEQEEIDRQKRLSEEAGANSRDQEVDRRVMKQAQRHNREEAHLRPKSIRFNLSEVSHIYLRRYRLRDSSLEMFFIPSGGTAFGGYGMYSPLTSLFLDFGPGQDGLNKRDDAAFAIMRRTPPQTIKQWPDRSEQFLHEQLNRLTIGWAEGRITNFDYLLHLNMLSGRSYNDICQYPVMPWVLSNYKSEDIPDLNDPNNFRDLTKPVGALNPNRLQDFIERFSTFADPFIPPFMYGSHYSTSAGVVLHFLVRMHPYAGLHRQLQSGHFDVADRLFSSIPRTWDVCTGSSAAEVKELTPEFYCNPSFLKNSNKFKLGTSQDGDVLGDVKLPPWAKGSPEKFVEVMRSSLESEICSQMLPDWIDLIFGRKQQGPEAVAAHNVFFYLTYYGSVDVANIEDDGLREATELQIAHFGQCPMQLFTRPHIRRLPQEARFRKLSFYQLLSTYTQSLNKSDAILRSAGMTANCPPAENGNSSARALQMTEPAFLAFCAAPLSHWVQLDAPPPGPHVPLISVRLAGTDRCVAVDRQGIFHCFRWAWKSEEVDESKSTEPIDVGCFVAQRELPRFRSVPRLIHFNMTDQVPPVAISKTLFAGGSVLLVLSDGDGYGGLGMQLLDPSKGTVRGEAIVPSIHSARITCISADPIGSAAGHGGVGGELAVVGSADGNASVWRFMSSHYLPLRPRVRLHGHHGSKVCAVALSAAIQLVASTSADRCCLFSIGNGCLLRSLSPPKDTLDLYDLGPHATVKTRFADTGALAISVQGYLVTVCESLVEHAESPEHNRRVITLHLFTLEGVSLGSQPLEKWRGIPHKMSCTPDGTAVLVCGGRGTTVHRLSALAPLQFLDEWQIAETDIPEEDTIAHAWDIDLGPNLSRPVVAAAACSNGVLRLHALPGISAWSDRHRKTNVAQSVGNALAKPAQRFKNAMAGGFGLGAKPEGGKESGNKEGGDQGGGIGGFFRGFGRKKG</sequence>
<comment type="caution">
    <text evidence="4">The sequence shown here is derived from an EMBL/GenBank/DDBJ whole genome shotgun (WGS) entry which is preliminary data.</text>
</comment>
<feature type="compositionally biased region" description="Basic and acidic residues" evidence="1">
    <location>
        <begin position="1963"/>
        <end position="1980"/>
    </location>
</feature>
<dbReference type="CDD" id="cd06071">
    <property type="entry name" value="Beach"/>
    <property type="match status" value="1"/>
</dbReference>
<dbReference type="PANTHER" id="PTHR13743:SF123">
    <property type="entry name" value="PROTEIN FAN"/>
    <property type="match status" value="1"/>
</dbReference>
<feature type="compositionally biased region" description="Low complexity" evidence="1">
    <location>
        <begin position="19"/>
        <end position="38"/>
    </location>
</feature>
<dbReference type="SUPFAM" id="SSF50729">
    <property type="entry name" value="PH domain-like"/>
    <property type="match status" value="1"/>
</dbReference>
<dbReference type="InterPro" id="IPR036372">
    <property type="entry name" value="BEACH_dom_sf"/>
</dbReference>
<feature type="compositionally biased region" description="Polar residues" evidence="1">
    <location>
        <begin position="816"/>
        <end position="834"/>
    </location>
</feature>
<dbReference type="PROSITE" id="PS51783">
    <property type="entry name" value="PH_BEACH"/>
    <property type="match status" value="1"/>
</dbReference>
<evidence type="ECO:0000256" key="1">
    <source>
        <dbReference type="SAM" id="MobiDB-lite"/>
    </source>
</evidence>
<dbReference type="Pfam" id="PF14844">
    <property type="entry name" value="PH_BEACH"/>
    <property type="match status" value="1"/>
</dbReference>
<dbReference type="InterPro" id="IPR050865">
    <property type="entry name" value="BEACH_Domain"/>
</dbReference>
<feature type="region of interest" description="Disordered" evidence="1">
    <location>
        <begin position="2995"/>
        <end position="3028"/>
    </location>
</feature>
<feature type="region of interest" description="Disordered" evidence="1">
    <location>
        <begin position="1351"/>
        <end position="1370"/>
    </location>
</feature>
<keyword evidence="5" id="KW-1185">Reference proteome</keyword>
<dbReference type="InterPro" id="IPR015943">
    <property type="entry name" value="WD40/YVTN_repeat-like_dom_sf"/>
</dbReference>
<dbReference type="SUPFAM" id="SSF50978">
    <property type="entry name" value="WD40 repeat-like"/>
    <property type="match status" value="1"/>
</dbReference>
<feature type="region of interest" description="Disordered" evidence="1">
    <location>
        <begin position="1"/>
        <end position="40"/>
    </location>
</feature>
<evidence type="ECO:0000313" key="5">
    <source>
        <dbReference type="Proteomes" id="UP001153069"/>
    </source>
</evidence>
<dbReference type="InterPro" id="IPR000409">
    <property type="entry name" value="BEACH_dom"/>
</dbReference>
<feature type="compositionally biased region" description="Basic and acidic residues" evidence="1">
    <location>
        <begin position="2999"/>
        <end position="3010"/>
    </location>
</feature>
<feature type="compositionally biased region" description="Basic and acidic residues" evidence="1">
    <location>
        <begin position="1570"/>
        <end position="1584"/>
    </location>
</feature>
<feature type="region of interest" description="Disordered" evidence="1">
    <location>
        <begin position="1567"/>
        <end position="1592"/>
    </location>
</feature>
<dbReference type="Gene3D" id="2.130.10.10">
    <property type="entry name" value="YVTN repeat-like/Quinoprotein amine dehydrogenase"/>
    <property type="match status" value="1"/>
</dbReference>
<gene>
    <name evidence="4" type="ORF">SEMRO_1247_G255870.3</name>
</gene>
<dbReference type="InterPro" id="IPR011993">
    <property type="entry name" value="PH-like_dom_sf"/>
</dbReference>
<accession>A0A9N8HR96</accession>